<gene>
    <name evidence="2" type="ORF">RHO25_010197</name>
</gene>
<dbReference type="EMBL" id="CP134189">
    <property type="protein sequence ID" value="WPB05544.1"/>
    <property type="molecule type" value="Genomic_DNA"/>
</dbReference>
<evidence type="ECO:0000259" key="1">
    <source>
        <dbReference type="Pfam" id="PF06985"/>
    </source>
</evidence>
<accession>A0ABZ0P102</accession>
<dbReference type="InterPro" id="IPR052895">
    <property type="entry name" value="HetReg/Transcr_Mod"/>
</dbReference>
<evidence type="ECO:0000313" key="3">
    <source>
        <dbReference type="Proteomes" id="UP001302367"/>
    </source>
</evidence>
<organism evidence="2 3">
    <name type="scientific">Cercospora beticola</name>
    <name type="common">Sugarbeet leaf spot fungus</name>
    <dbReference type="NCBI Taxonomy" id="122368"/>
    <lineage>
        <taxon>Eukaryota</taxon>
        <taxon>Fungi</taxon>
        <taxon>Dikarya</taxon>
        <taxon>Ascomycota</taxon>
        <taxon>Pezizomycotina</taxon>
        <taxon>Dothideomycetes</taxon>
        <taxon>Dothideomycetidae</taxon>
        <taxon>Mycosphaerellales</taxon>
        <taxon>Mycosphaerellaceae</taxon>
        <taxon>Cercospora</taxon>
    </lineage>
</organism>
<proteinExistence type="predicted"/>
<dbReference type="RefSeq" id="XP_065459332.1">
    <property type="nucleotide sequence ID" value="XM_065603260.1"/>
</dbReference>
<dbReference type="PANTHER" id="PTHR24148">
    <property type="entry name" value="ANKYRIN REPEAT DOMAIN-CONTAINING PROTEIN 39 HOMOLOG-RELATED"/>
    <property type="match status" value="1"/>
</dbReference>
<protein>
    <recommendedName>
        <fullName evidence="1">Heterokaryon incompatibility domain-containing protein</fullName>
    </recommendedName>
</protein>
<sequence length="493" mass="55795">MATGDSLTVSATFDQGTVPNATIYKPLQPGQIRVLHLQPAREVTAPLVGVFEIIEIGSGAGYEALSYTWDQPFSEDDVSNLSPLKSSTQKAWTQESIFSTYQFESGVIWIHEVAVPTTANLHVALRRLRYSDEARSLWIDAICINQDDLMERSAQVACMAQVFSGASQVVAWIGEDSVAEDGQFFLRHCGQDAESWKDNRSGPSWMLDKHEDLHPVFEQRRYFRRRWCIQEMAFAQCAKLNCGPLEIPWSAFIAALSGDRGLDFGTITTLAKITEEENTIQLMILLSPWKCLDKRDAIYSIASILKLRPDCPQIRIDYSLDWPTVYTHFTRDYIQLNGYIAAWNILITAGLKLWSLWSRDHVPSETHSWVPDWANCEVYDGWITSSMRMSDCLIGNHFSAKDDKYAVACDDHSIMIDLLYLGQVGIDEPSEHGLLCNDCYYGLPAGHILGKIDVALVLRRCGERDMTFQLVSLVWPSPRGWLIEPEMHRVTII</sequence>
<dbReference type="GeneID" id="90644627"/>
<dbReference type="InterPro" id="IPR010730">
    <property type="entry name" value="HET"/>
</dbReference>
<dbReference type="PANTHER" id="PTHR24148:SF73">
    <property type="entry name" value="HET DOMAIN PROTEIN (AFU_ORTHOLOGUE AFUA_8G01020)"/>
    <property type="match status" value="1"/>
</dbReference>
<dbReference type="Pfam" id="PF06985">
    <property type="entry name" value="HET"/>
    <property type="match status" value="1"/>
</dbReference>
<feature type="domain" description="Heterokaryon incompatibility" evidence="1">
    <location>
        <begin position="62"/>
        <end position="231"/>
    </location>
</feature>
<name>A0ABZ0P102_CERBT</name>
<keyword evidence="3" id="KW-1185">Reference proteome</keyword>
<reference evidence="2 3" key="1">
    <citation type="submission" date="2023-09" db="EMBL/GenBank/DDBJ databases">
        <title>Complete-Gapless Cercospora beticola genome.</title>
        <authorList>
            <person name="Wyatt N.A."/>
            <person name="Spanner R.E."/>
            <person name="Bolton M.D."/>
        </authorList>
    </citation>
    <scope>NUCLEOTIDE SEQUENCE [LARGE SCALE GENOMIC DNA]</scope>
    <source>
        <strain evidence="2">Cb09-40</strain>
    </source>
</reference>
<evidence type="ECO:0000313" key="2">
    <source>
        <dbReference type="EMBL" id="WPB05544.1"/>
    </source>
</evidence>
<dbReference type="Proteomes" id="UP001302367">
    <property type="component" value="Chromosome 6"/>
</dbReference>